<reference evidence="2 3" key="2">
    <citation type="journal article" date="2021" name="Genomics">
        <title>High-quality reference genome for Clonorchis sinensis.</title>
        <authorList>
            <person name="Young N.D."/>
            <person name="Stroehlein A.J."/>
            <person name="Kinkar L."/>
            <person name="Wang T."/>
            <person name="Sohn W.M."/>
            <person name="Chang B.C.H."/>
            <person name="Kaur P."/>
            <person name="Weisz D."/>
            <person name="Dudchenko O."/>
            <person name="Aiden E.L."/>
            <person name="Korhonen P.K."/>
            <person name="Gasser R.B."/>
        </authorList>
    </citation>
    <scope>NUCLEOTIDE SEQUENCE [LARGE SCALE GENOMIC DNA]</scope>
    <source>
        <strain evidence="2">Cs-k2</strain>
    </source>
</reference>
<name>A0A8T1MMH5_CLOSI</name>
<feature type="compositionally biased region" description="Basic and acidic residues" evidence="1">
    <location>
        <begin position="122"/>
        <end position="135"/>
    </location>
</feature>
<dbReference type="Proteomes" id="UP000286415">
    <property type="component" value="Unassembled WGS sequence"/>
</dbReference>
<reference evidence="2 3" key="1">
    <citation type="journal article" date="2018" name="Biotechnol. Adv.">
        <title>Improved genomic resources and new bioinformatic workflow for the carcinogenic parasite Clonorchis sinensis: Biotechnological implications.</title>
        <authorList>
            <person name="Wang D."/>
            <person name="Korhonen P.K."/>
            <person name="Gasser R.B."/>
            <person name="Young N.D."/>
        </authorList>
    </citation>
    <scope>NUCLEOTIDE SEQUENCE [LARGE SCALE GENOMIC DNA]</scope>
    <source>
        <strain evidence="2">Cs-k2</strain>
    </source>
</reference>
<gene>
    <name evidence="2" type="ORF">CSKR_201121</name>
</gene>
<evidence type="ECO:0000313" key="3">
    <source>
        <dbReference type="Proteomes" id="UP000286415"/>
    </source>
</evidence>
<dbReference type="AlphaFoldDB" id="A0A8T1MMH5"/>
<organism evidence="2 3">
    <name type="scientific">Clonorchis sinensis</name>
    <name type="common">Chinese liver fluke</name>
    <dbReference type="NCBI Taxonomy" id="79923"/>
    <lineage>
        <taxon>Eukaryota</taxon>
        <taxon>Metazoa</taxon>
        <taxon>Spiralia</taxon>
        <taxon>Lophotrochozoa</taxon>
        <taxon>Platyhelminthes</taxon>
        <taxon>Trematoda</taxon>
        <taxon>Digenea</taxon>
        <taxon>Opisthorchiida</taxon>
        <taxon>Opisthorchiata</taxon>
        <taxon>Opisthorchiidae</taxon>
        <taxon>Clonorchis</taxon>
    </lineage>
</organism>
<evidence type="ECO:0000256" key="1">
    <source>
        <dbReference type="SAM" id="MobiDB-lite"/>
    </source>
</evidence>
<feature type="region of interest" description="Disordered" evidence="1">
    <location>
        <begin position="115"/>
        <end position="135"/>
    </location>
</feature>
<sequence>MRPLPAVCNAPPSRIQFANQVDTRSTPVSPTGNQAAVPSFEVNELDGEGNPTGKSVVFCHLLLVESVEVMCTCEDSPAIATIPAYDDILSKCDEISPASLSNQSFLTFPDLHTSETFPTSRDWTRLESTDESKFK</sequence>
<proteinExistence type="predicted"/>
<keyword evidence="3" id="KW-1185">Reference proteome</keyword>
<evidence type="ECO:0000313" key="2">
    <source>
        <dbReference type="EMBL" id="KAG5450112.1"/>
    </source>
</evidence>
<protein>
    <submittedName>
        <fullName evidence="2">Uncharacterized protein</fullName>
    </submittedName>
</protein>
<accession>A0A8T1MMH5</accession>
<dbReference type="EMBL" id="NIRI02000042">
    <property type="protein sequence ID" value="KAG5450112.1"/>
    <property type="molecule type" value="Genomic_DNA"/>
</dbReference>
<comment type="caution">
    <text evidence="2">The sequence shown here is derived from an EMBL/GenBank/DDBJ whole genome shotgun (WGS) entry which is preliminary data.</text>
</comment>